<evidence type="ECO:0000313" key="6">
    <source>
        <dbReference type="Proteomes" id="UP000199727"/>
    </source>
</evidence>
<dbReference type="InterPro" id="IPR052462">
    <property type="entry name" value="SLIRP/GR-RBP-like"/>
</dbReference>
<keyword evidence="1 2" id="KW-0694">RNA-binding</keyword>
<name>A0A854QPN9_CRYNE</name>
<accession>A0A854QPN9</accession>
<dbReference type="PANTHER" id="PTHR48027">
    <property type="entry name" value="HETEROGENEOUS NUCLEAR RIBONUCLEOPROTEIN 87F-RELATED"/>
    <property type="match status" value="1"/>
</dbReference>
<dbReference type="Pfam" id="PF00076">
    <property type="entry name" value="RRM_1"/>
    <property type="match status" value="1"/>
</dbReference>
<evidence type="ECO:0000259" key="4">
    <source>
        <dbReference type="PROSITE" id="PS50102"/>
    </source>
</evidence>
<feature type="compositionally biased region" description="Low complexity" evidence="3">
    <location>
        <begin position="389"/>
        <end position="403"/>
    </location>
</feature>
<dbReference type="Proteomes" id="UP000199727">
    <property type="component" value="Unassembled WGS sequence"/>
</dbReference>
<dbReference type="SMART" id="SM00360">
    <property type="entry name" value="RRM"/>
    <property type="match status" value="1"/>
</dbReference>
<feature type="region of interest" description="Disordered" evidence="3">
    <location>
        <begin position="1"/>
        <end position="52"/>
    </location>
</feature>
<dbReference type="FunFam" id="3.30.70.330:FF:000891">
    <property type="entry name" value="Unplaced genomic scaffold supercont1.1, whole genome shotgun sequence"/>
    <property type="match status" value="1"/>
</dbReference>
<feature type="compositionally biased region" description="Polar residues" evidence="3">
    <location>
        <begin position="1"/>
        <end position="12"/>
    </location>
</feature>
<evidence type="ECO:0000256" key="3">
    <source>
        <dbReference type="SAM" id="MobiDB-lite"/>
    </source>
</evidence>
<feature type="domain" description="RRM" evidence="4">
    <location>
        <begin position="477"/>
        <end position="554"/>
    </location>
</feature>
<feature type="compositionally biased region" description="Low complexity" evidence="3">
    <location>
        <begin position="20"/>
        <end position="35"/>
    </location>
</feature>
<feature type="region of interest" description="Disordered" evidence="3">
    <location>
        <begin position="388"/>
        <end position="418"/>
    </location>
</feature>
<evidence type="ECO:0000313" key="5">
    <source>
        <dbReference type="EMBL" id="OXG27317.1"/>
    </source>
</evidence>
<feature type="region of interest" description="Disordered" evidence="3">
    <location>
        <begin position="753"/>
        <end position="777"/>
    </location>
</feature>
<dbReference type="OrthoDB" id="6159137at2759"/>
<dbReference type="InterPro" id="IPR035979">
    <property type="entry name" value="RBD_domain_sf"/>
</dbReference>
<reference evidence="5 6" key="1">
    <citation type="submission" date="2017-06" db="EMBL/GenBank/DDBJ databases">
        <title>Global population genomics of the pathogenic fungus Cryptococcus neoformans var. grubii.</title>
        <authorList>
            <person name="Cuomo C."/>
            <person name="Litvintseva A."/>
            <person name="Chen Y."/>
            <person name="Young S."/>
            <person name="Zeng Q."/>
            <person name="Chapman S."/>
            <person name="Gujja S."/>
            <person name="Saif S."/>
            <person name="Birren B."/>
        </authorList>
    </citation>
    <scope>NUCLEOTIDE SEQUENCE [LARGE SCALE GENOMIC DNA]</scope>
    <source>
        <strain evidence="5 6">Tu259-1</strain>
    </source>
</reference>
<dbReference type="AlphaFoldDB" id="A0A854QPN9"/>
<protein>
    <recommendedName>
        <fullName evidence="4">RRM domain-containing protein</fullName>
    </recommendedName>
</protein>
<dbReference type="PROSITE" id="PS50102">
    <property type="entry name" value="RRM"/>
    <property type="match status" value="1"/>
</dbReference>
<gene>
    <name evidence="5" type="ORF">C361_01119</name>
</gene>
<sequence>MLPETLSYQQPLSPAPQLKAPALSSQSLPSSQLPQFDATTVDSPTSPLARSLSDMNQSSYEYVLDQPSPKSQPLELCFPSIAHPQHTVDGSAYTPKPHPHLVSPVIYINSYPQDLPDSLLLNCLEGCPVKITLPPVVLPDVRLMPDIYYDWMPRSGTLEFNSLADAEKALAIINSHSMLVSRGVWVSPNPPHQSVSFPKSVIAERLIRPSKFPSLTQKAAQSMPKFAPSPSELYDAIRPWGSLKSVSTWLAGVAPANPAIPDWFSKVEFWYEDEAQSFETEFGQTGSLIKGWQVVIWGNTPDPYTDSVLPCFAALPQPPSVIPANIFASDSSSLAAAFFPVPFSGTGHSSIPPITVPPPLISQPFFPPTPPSISSSPPWATHNPFAYKPRSPSASSRMMRSRSNPTSLDNNEPGLRPNMGPRRWSLTMGETPDGVFQPTGLVSDDGKIIQHGPGQHIRPAPAFGPGSQSASGLVDYSNIFIKNLDSDINSFYLEETFSQFGRVISARVMRDDHQRSRGYGFVSFYTPEQAACAVKAMNGTQFGRQILSVTLHEPRKLRPEKIAERIAQGLIHRQAMSPHLARRSSSPIKSRRSFREINICDHFNNSEPCDDIRLLSPESRKEVLEKRLIARVRVYAKKRSVSEEMIQPIVNSLLPSDLALIPLLRNRTQLDNRIAETLSSIQEVPEVPSAAQRPTESDIDDLRVQIEKIDPDDAEHVMRVLMDLLTAEDWERGLGNKAGVAIKYGKAKRLLLKERNERQKKSNDDTNDEDPMAGDPVFETQLSNEQDPTMVPLETITFPLLASLSAKEIVRNLSSSNGSCILLKLGLKAPNDQEKNSLLAWRTKVGGKGKAIMRGEVVGMLERHVMDDGLKRSQRIKTLREFVNTENDDESLCELVLYPALFKAKLECFRSSREYR</sequence>
<organism evidence="5 6">
    <name type="scientific">Cryptococcus neoformans Tu259-1</name>
    <dbReference type="NCBI Taxonomy" id="1230072"/>
    <lineage>
        <taxon>Eukaryota</taxon>
        <taxon>Fungi</taxon>
        <taxon>Dikarya</taxon>
        <taxon>Basidiomycota</taxon>
        <taxon>Agaricomycotina</taxon>
        <taxon>Tremellomycetes</taxon>
        <taxon>Tremellales</taxon>
        <taxon>Cryptococcaceae</taxon>
        <taxon>Cryptococcus</taxon>
        <taxon>Cryptococcus neoformans species complex</taxon>
    </lineage>
</organism>
<dbReference type="EMBL" id="AMKT01000020">
    <property type="protein sequence ID" value="OXG27317.1"/>
    <property type="molecule type" value="Genomic_DNA"/>
</dbReference>
<comment type="caution">
    <text evidence="5">The sequence shown here is derived from an EMBL/GenBank/DDBJ whole genome shotgun (WGS) entry which is preliminary data.</text>
</comment>
<dbReference type="Gene3D" id="3.30.70.330">
    <property type="match status" value="1"/>
</dbReference>
<dbReference type="SUPFAM" id="SSF54928">
    <property type="entry name" value="RNA-binding domain, RBD"/>
    <property type="match status" value="1"/>
</dbReference>
<proteinExistence type="predicted"/>
<feature type="compositionally biased region" description="Polar residues" evidence="3">
    <location>
        <begin position="37"/>
        <end position="52"/>
    </location>
</feature>
<dbReference type="GO" id="GO:0003723">
    <property type="term" value="F:RNA binding"/>
    <property type="evidence" value="ECO:0007669"/>
    <property type="project" value="UniProtKB-UniRule"/>
</dbReference>
<dbReference type="InterPro" id="IPR012677">
    <property type="entry name" value="Nucleotide-bd_a/b_plait_sf"/>
</dbReference>
<evidence type="ECO:0000256" key="2">
    <source>
        <dbReference type="PROSITE-ProRule" id="PRU00176"/>
    </source>
</evidence>
<evidence type="ECO:0000256" key="1">
    <source>
        <dbReference type="ARBA" id="ARBA00022884"/>
    </source>
</evidence>
<feature type="compositionally biased region" description="Basic and acidic residues" evidence="3">
    <location>
        <begin position="753"/>
        <end position="764"/>
    </location>
</feature>
<dbReference type="InterPro" id="IPR000504">
    <property type="entry name" value="RRM_dom"/>
</dbReference>